<feature type="signal peptide" evidence="2">
    <location>
        <begin position="1"/>
        <end position="37"/>
    </location>
</feature>
<sequence length="489" mass="53701">MGIERKRKGCRYILCLLSNLLLILLSCFWCSWSPALAAPVKDTVGFVDINSHWAQKDISRLYALELVKGYPDHTFKPDQLVSRLETAVLIVRSGGFTAEAEKAAAKTNNKNDKKSTSSTAAKQIPRVPWGQSYIDLAVRKGFLTPDSPGDYDFDGPATRLEVAELLARAMYLVPPVTGADSAMAEIKSVADAVYAKTFSDLDALKPAEKTFIAAVAYADVMSGYPDGTFRPRESLTRAEMAVILSRLVDRGWVKLPAGRHLAGWISAVDDNKGSKEITLISLSGAQKLKAAGNVQCYRVAEKCTLADSVNFQCEAILDGQKQVSWINLLEQRDDSGQTDKIRGSVKMVVLGEDNYIIVNNMYAEDLFLPLAWDAVLTGNKATKGFNSLKLGNFVDVEVSKGKVRKATLLDVKTTSGKVDRIENGCLYLEGDSSGKKPIWFNHYDYARLVNKEGTRQVQLQAGSPVSITYLDPLPNEIDDEVALEIKVTK</sequence>
<feature type="domain" description="SLH" evidence="3">
    <location>
        <begin position="117"/>
        <end position="180"/>
    </location>
</feature>
<reference evidence="4" key="1">
    <citation type="submission" date="2022-02" db="EMBL/GenBank/DDBJ databases">
        <authorList>
            <person name="Leng L."/>
        </authorList>
    </citation>
    <scope>NUCLEOTIDE SEQUENCE</scope>
    <source>
        <strain evidence="4">JI</strain>
    </source>
</reference>
<dbReference type="RefSeq" id="WP_277445386.1">
    <property type="nucleotide sequence ID" value="NZ_JAKOAV010000047.1"/>
</dbReference>
<dbReference type="PANTHER" id="PTHR43308">
    <property type="entry name" value="OUTER MEMBRANE PROTEIN ALPHA-RELATED"/>
    <property type="match status" value="1"/>
</dbReference>
<keyword evidence="2" id="KW-0732">Signal</keyword>
<comment type="caution">
    <text evidence="4">The sequence shown here is derived from an EMBL/GenBank/DDBJ whole genome shotgun (WGS) entry which is preliminary data.</text>
</comment>
<dbReference type="Proteomes" id="UP001154312">
    <property type="component" value="Unassembled WGS sequence"/>
</dbReference>
<keyword evidence="1" id="KW-0677">Repeat</keyword>
<dbReference type="PANTHER" id="PTHR43308:SF5">
    <property type="entry name" value="S-LAYER PROTEIN _ PEPTIDOGLYCAN ENDO-BETA-N-ACETYLGLUCOSAMINIDASE"/>
    <property type="match status" value="1"/>
</dbReference>
<organism evidence="4 5">
    <name type="scientific">Pelotomaculum isophthalicicum JI</name>
    <dbReference type="NCBI Taxonomy" id="947010"/>
    <lineage>
        <taxon>Bacteria</taxon>
        <taxon>Bacillati</taxon>
        <taxon>Bacillota</taxon>
        <taxon>Clostridia</taxon>
        <taxon>Eubacteriales</taxon>
        <taxon>Desulfotomaculaceae</taxon>
        <taxon>Pelotomaculum</taxon>
    </lineage>
</organism>
<dbReference type="InterPro" id="IPR051465">
    <property type="entry name" value="Cell_Envelope_Struct_Comp"/>
</dbReference>
<proteinExistence type="predicted"/>
<evidence type="ECO:0000313" key="5">
    <source>
        <dbReference type="Proteomes" id="UP001154312"/>
    </source>
</evidence>
<accession>A0A9X4H7Q1</accession>
<evidence type="ECO:0000256" key="1">
    <source>
        <dbReference type="ARBA" id="ARBA00022737"/>
    </source>
</evidence>
<evidence type="ECO:0000313" key="4">
    <source>
        <dbReference type="EMBL" id="MDF9409869.1"/>
    </source>
</evidence>
<dbReference type="InterPro" id="IPR001119">
    <property type="entry name" value="SLH_dom"/>
</dbReference>
<gene>
    <name evidence="4" type="ORF">L7E55_16200</name>
</gene>
<dbReference type="AlphaFoldDB" id="A0A9X4H7Q1"/>
<dbReference type="EMBL" id="JAKOAV010000047">
    <property type="protein sequence ID" value="MDF9409869.1"/>
    <property type="molecule type" value="Genomic_DNA"/>
</dbReference>
<name>A0A9X4H7Q1_9FIRM</name>
<evidence type="ECO:0000256" key="2">
    <source>
        <dbReference type="SAM" id="SignalP"/>
    </source>
</evidence>
<dbReference type="PROSITE" id="PS51272">
    <property type="entry name" value="SLH"/>
    <property type="match status" value="3"/>
</dbReference>
<protein>
    <submittedName>
        <fullName evidence="4">S-layer homology domain-containing protein</fullName>
    </submittedName>
</protein>
<feature type="domain" description="SLH" evidence="3">
    <location>
        <begin position="41"/>
        <end position="104"/>
    </location>
</feature>
<keyword evidence="5" id="KW-1185">Reference proteome</keyword>
<dbReference type="Pfam" id="PF00395">
    <property type="entry name" value="SLH"/>
    <property type="match status" value="2"/>
</dbReference>
<evidence type="ECO:0000259" key="3">
    <source>
        <dbReference type="PROSITE" id="PS51272"/>
    </source>
</evidence>
<dbReference type="PROSITE" id="PS51257">
    <property type="entry name" value="PROKAR_LIPOPROTEIN"/>
    <property type="match status" value="1"/>
</dbReference>
<feature type="chain" id="PRO_5040991409" evidence="2">
    <location>
        <begin position="38"/>
        <end position="489"/>
    </location>
</feature>
<feature type="domain" description="SLH" evidence="3">
    <location>
        <begin position="195"/>
        <end position="258"/>
    </location>
</feature>